<reference evidence="1" key="1">
    <citation type="submission" date="2023-07" db="EMBL/GenBank/DDBJ databases">
        <title>Genome content predicts the carbon catabolic preferences of heterotrophic bacteria.</title>
        <authorList>
            <person name="Gralka M."/>
        </authorList>
    </citation>
    <scope>NUCLEOTIDE SEQUENCE</scope>
    <source>
        <strain evidence="1">I3M17_2</strain>
    </source>
</reference>
<comment type="caution">
    <text evidence="1">The sequence shown here is derived from an EMBL/GenBank/DDBJ whole genome shotgun (WGS) entry which is preliminary data.</text>
</comment>
<accession>A0AAW7XFC8</accession>
<name>A0AAW7XFC8_9GAMM</name>
<dbReference type="RefSeq" id="WP_303494431.1">
    <property type="nucleotide sequence ID" value="NZ_JAUOPB010000201.1"/>
</dbReference>
<gene>
    <name evidence="1" type="ORF">Q4521_21440</name>
</gene>
<dbReference type="Proteomes" id="UP001169760">
    <property type="component" value="Unassembled WGS sequence"/>
</dbReference>
<organism evidence="1 2">
    <name type="scientific">Saccharophagus degradans</name>
    <dbReference type="NCBI Taxonomy" id="86304"/>
    <lineage>
        <taxon>Bacteria</taxon>
        <taxon>Pseudomonadati</taxon>
        <taxon>Pseudomonadota</taxon>
        <taxon>Gammaproteobacteria</taxon>
        <taxon>Cellvibrionales</taxon>
        <taxon>Cellvibrionaceae</taxon>
        <taxon>Saccharophagus</taxon>
    </lineage>
</organism>
<proteinExistence type="predicted"/>
<evidence type="ECO:0000313" key="2">
    <source>
        <dbReference type="Proteomes" id="UP001169760"/>
    </source>
</evidence>
<evidence type="ECO:0000313" key="1">
    <source>
        <dbReference type="EMBL" id="MDO6425059.1"/>
    </source>
</evidence>
<feature type="non-terminal residue" evidence="1">
    <location>
        <position position="1"/>
    </location>
</feature>
<dbReference type="AlphaFoldDB" id="A0AAW7XFC8"/>
<sequence>ALQLKKQWNSDWLTKAYLSSFNTELGVLKGSHISTESDLESALIQDIPFNTKGTFSYEIESPRQLVNHHLLKVFNQYRVSANETYEFIYSG</sequence>
<dbReference type="EMBL" id="JAUOPB010000201">
    <property type="protein sequence ID" value="MDO6425059.1"/>
    <property type="molecule type" value="Genomic_DNA"/>
</dbReference>
<feature type="non-terminal residue" evidence="1">
    <location>
        <position position="91"/>
    </location>
</feature>
<protein>
    <submittedName>
        <fullName evidence="1">Uncharacterized protein</fullName>
    </submittedName>
</protein>